<feature type="non-terminal residue" evidence="4">
    <location>
        <position position="183"/>
    </location>
</feature>
<dbReference type="InterPro" id="IPR016137">
    <property type="entry name" value="RGS"/>
</dbReference>
<protein>
    <submittedName>
        <fullName evidence="4">Regulator of G-protein signaling loco</fullName>
    </submittedName>
</protein>
<dbReference type="Proteomes" id="UP000054359">
    <property type="component" value="Unassembled WGS sequence"/>
</dbReference>
<organism evidence="4 5">
    <name type="scientific">Stegodyphus mimosarum</name>
    <name type="common">African social velvet spider</name>
    <dbReference type="NCBI Taxonomy" id="407821"/>
    <lineage>
        <taxon>Eukaryota</taxon>
        <taxon>Metazoa</taxon>
        <taxon>Ecdysozoa</taxon>
        <taxon>Arthropoda</taxon>
        <taxon>Chelicerata</taxon>
        <taxon>Arachnida</taxon>
        <taxon>Araneae</taxon>
        <taxon>Araneomorphae</taxon>
        <taxon>Entelegynae</taxon>
        <taxon>Eresoidea</taxon>
        <taxon>Eresidae</taxon>
        <taxon>Stegodyphus</taxon>
    </lineage>
</organism>
<evidence type="ECO:0000256" key="2">
    <source>
        <dbReference type="SAM" id="MobiDB-lite"/>
    </source>
</evidence>
<keyword evidence="1" id="KW-0343">GTPase activation</keyword>
<dbReference type="STRING" id="407821.A0A087UKB2"/>
<dbReference type="GO" id="GO:0005634">
    <property type="term" value="C:nucleus"/>
    <property type="evidence" value="ECO:0007669"/>
    <property type="project" value="TreeGrafter"/>
</dbReference>
<dbReference type="OrthoDB" id="196547at2759"/>
<dbReference type="PRINTS" id="PR01301">
    <property type="entry name" value="RGSPROTEIN"/>
</dbReference>
<dbReference type="AlphaFoldDB" id="A0A087UKB2"/>
<dbReference type="EMBL" id="KK120220">
    <property type="protein sequence ID" value="KFM77801.1"/>
    <property type="molecule type" value="Genomic_DNA"/>
</dbReference>
<sequence length="183" mass="21052">MAKLAKEIYDHHLRPGGSEAVNINSHTRQYVLCNLQNPPPDLFAQAEKEVFTLMKFDCYQRFLKSDLFVECLTAEKLGKPLPCSYMSGSKSPSSTRFRSKSRDRNRLHASKKTNSTNYNSEKRIDLNSIEDDSCTPSRRSFLTCKKDISAVWNRLQDRLDDQRTELRCNIPELVLCKESNAVL</sequence>
<evidence type="ECO:0000256" key="1">
    <source>
        <dbReference type="ARBA" id="ARBA00022468"/>
    </source>
</evidence>
<dbReference type="OMA" id="TELRCNI"/>
<dbReference type="Pfam" id="PF00615">
    <property type="entry name" value="RGS"/>
    <property type="match status" value="1"/>
</dbReference>
<keyword evidence="5" id="KW-1185">Reference proteome</keyword>
<accession>A0A087UKB2</accession>
<dbReference type="Gene3D" id="1.10.167.10">
    <property type="entry name" value="Regulator of G-protein Signalling 4, domain 2"/>
    <property type="match status" value="1"/>
</dbReference>
<dbReference type="InterPro" id="IPR036305">
    <property type="entry name" value="RGS_sf"/>
</dbReference>
<evidence type="ECO:0000313" key="5">
    <source>
        <dbReference type="Proteomes" id="UP000054359"/>
    </source>
</evidence>
<dbReference type="InterPro" id="IPR024066">
    <property type="entry name" value="RGS_subdom1/3"/>
</dbReference>
<dbReference type="PROSITE" id="PS50132">
    <property type="entry name" value="RGS"/>
    <property type="match status" value="1"/>
</dbReference>
<name>A0A087UKB2_STEMI</name>
<dbReference type="GO" id="GO:0005737">
    <property type="term" value="C:cytoplasm"/>
    <property type="evidence" value="ECO:0007669"/>
    <property type="project" value="TreeGrafter"/>
</dbReference>
<reference evidence="4 5" key="1">
    <citation type="submission" date="2013-11" db="EMBL/GenBank/DDBJ databases">
        <title>Genome sequencing of Stegodyphus mimosarum.</title>
        <authorList>
            <person name="Bechsgaard J."/>
        </authorList>
    </citation>
    <scope>NUCLEOTIDE SEQUENCE [LARGE SCALE GENOMIC DNA]</scope>
</reference>
<dbReference type="PANTHER" id="PTHR45945">
    <property type="entry name" value="REGULATOR OF G-PROTEIN SIGNALING LOCO"/>
    <property type="match status" value="1"/>
</dbReference>
<proteinExistence type="predicted"/>
<dbReference type="GO" id="GO:0008277">
    <property type="term" value="P:regulation of G protein-coupled receptor signaling pathway"/>
    <property type="evidence" value="ECO:0007669"/>
    <property type="project" value="TreeGrafter"/>
</dbReference>
<feature type="domain" description="RGS" evidence="3">
    <location>
        <begin position="1"/>
        <end position="72"/>
    </location>
</feature>
<dbReference type="PANTHER" id="PTHR45945:SF3">
    <property type="entry name" value="REGULATOR OF G-PROTEIN SIGNALING LOCO"/>
    <property type="match status" value="1"/>
</dbReference>
<dbReference type="Gene3D" id="1.10.196.10">
    <property type="match status" value="1"/>
</dbReference>
<evidence type="ECO:0000313" key="4">
    <source>
        <dbReference type="EMBL" id="KFM77801.1"/>
    </source>
</evidence>
<dbReference type="InterPro" id="IPR044926">
    <property type="entry name" value="RGS_subdomain_2"/>
</dbReference>
<gene>
    <name evidence="4" type="ORF">X975_20296</name>
</gene>
<feature type="compositionally biased region" description="Polar residues" evidence="2">
    <location>
        <begin position="86"/>
        <end position="96"/>
    </location>
</feature>
<dbReference type="GO" id="GO:0005886">
    <property type="term" value="C:plasma membrane"/>
    <property type="evidence" value="ECO:0007669"/>
    <property type="project" value="TreeGrafter"/>
</dbReference>
<dbReference type="InterPro" id="IPR046995">
    <property type="entry name" value="RGS10/12/14-like"/>
</dbReference>
<dbReference type="SUPFAM" id="SSF48097">
    <property type="entry name" value="Regulator of G-protein signaling, RGS"/>
    <property type="match status" value="1"/>
</dbReference>
<feature type="region of interest" description="Disordered" evidence="2">
    <location>
        <begin position="86"/>
        <end position="116"/>
    </location>
</feature>
<dbReference type="GO" id="GO:0005096">
    <property type="term" value="F:GTPase activator activity"/>
    <property type="evidence" value="ECO:0007669"/>
    <property type="project" value="UniProtKB-KW"/>
</dbReference>
<evidence type="ECO:0000259" key="3">
    <source>
        <dbReference type="PROSITE" id="PS50132"/>
    </source>
</evidence>